<dbReference type="Proteomes" id="UP000199514">
    <property type="component" value="Unassembled WGS sequence"/>
</dbReference>
<protein>
    <submittedName>
        <fullName evidence="2">CHAP domain-containing protein</fullName>
    </submittedName>
</protein>
<gene>
    <name evidence="2" type="ORF">SAMN05421780_1197</name>
</gene>
<organism evidence="2 3">
    <name type="scientific">Flexibacter flexilis DSM 6793</name>
    <dbReference type="NCBI Taxonomy" id="927664"/>
    <lineage>
        <taxon>Bacteria</taxon>
        <taxon>Pseudomonadati</taxon>
        <taxon>Bacteroidota</taxon>
        <taxon>Cytophagia</taxon>
        <taxon>Cytophagales</taxon>
        <taxon>Flexibacteraceae</taxon>
        <taxon>Flexibacter</taxon>
    </lineage>
</organism>
<evidence type="ECO:0000259" key="1">
    <source>
        <dbReference type="Pfam" id="PF05257"/>
    </source>
</evidence>
<dbReference type="EMBL" id="FOLE01000019">
    <property type="protein sequence ID" value="SFD00616.1"/>
    <property type="molecule type" value="Genomic_DNA"/>
</dbReference>
<dbReference type="Gene3D" id="3.90.1720.10">
    <property type="entry name" value="endopeptidase domain like (from Nostoc punctiforme)"/>
    <property type="match status" value="1"/>
</dbReference>
<dbReference type="OrthoDB" id="9813532at2"/>
<keyword evidence="3" id="KW-1185">Reference proteome</keyword>
<evidence type="ECO:0000313" key="3">
    <source>
        <dbReference type="Proteomes" id="UP000199514"/>
    </source>
</evidence>
<dbReference type="Pfam" id="PF05257">
    <property type="entry name" value="CHAP"/>
    <property type="match status" value="1"/>
</dbReference>
<dbReference type="STRING" id="927664.SAMN05421780_1197"/>
<evidence type="ECO:0000313" key="2">
    <source>
        <dbReference type="EMBL" id="SFD00616.1"/>
    </source>
</evidence>
<sequence>MSIYRYFNGFLLLFALSIGVAYGTDNQLKRKELAQIYSSQVGVREATGNNDGLQVETFLHAANAKRGQSWCAAFVSWCLQLAGIKHPITAWAAAMFPARNTIYTRGRPPTATPQQGDLFGLYYNNLGRIGHVGFIHDWGNGNIVVTVEGNTNEAASREGDGVYKKKRLKRQIYKVANFIDL</sequence>
<dbReference type="AlphaFoldDB" id="A0A1I1NT79"/>
<dbReference type="InterPro" id="IPR007921">
    <property type="entry name" value="CHAP_dom"/>
</dbReference>
<dbReference type="InterPro" id="IPR038765">
    <property type="entry name" value="Papain-like_cys_pep_sf"/>
</dbReference>
<dbReference type="SUPFAM" id="SSF54001">
    <property type="entry name" value="Cysteine proteinases"/>
    <property type="match status" value="1"/>
</dbReference>
<reference evidence="2 3" key="1">
    <citation type="submission" date="2016-10" db="EMBL/GenBank/DDBJ databases">
        <authorList>
            <person name="de Groot N.N."/>
        </authorList>
    </citation>
    <scope>NUCLEOTIDE SEQUENCE [LARGE SCALE GENOMIC DNA]</scope>
    <source>
        <strain evidence="2 3">DSM 6793</strain>
    </source>
</reference>
<proteinExistence type="predicted"/>
<dbReference type="RefSeq" id="WP_091516860.1">
    <property type="nucleotide sequence ID" value="NZ_FOLE01000019.1"/>
</dbReference>
<feature type="domain" description="Peptidase C51" evidence="1">
    <location>
        <begin position="66"/>
        <end position="150"/>
    </location>
</feature>
<accession>A0A1I1NT79</accession>
<name>A0A1I1NT79_9BACT</name>